<dbReference type="PANTHER" id="PTHR47955:SF15">
    <property type="entry name" value="CYTOCHROME P450 71A2-LIKE"/>
    <property type="match status" value="1"/>
</dbReference>
<organism evidence="6 7">
    <name type="scientific">Artemisia annua</name>
    <name type="common">Sweet wormwood</name>
    <dbReference type="NCBI Taxonomy" id="35608"/>
    <lineage>
        <taxon>Eukaryota</taxon>
        <taxon>Viridiplantae</taxon>
        <taxon>Streptophyta</taxon>
        <taxon>Embryophyta</taxon>
        <taxon>Tracheophyta</taxon>
        <taxon>Spermatophyta</taxon>
        <taxon>Magnoliopsida</taxon>
        <taxon>eudicotyledons</taxon>
        <taxon>Gunneridae</taxon>
        <taxon>Pentapetalae</taxon>
        <taxon>asterids</taxon>
        <taxon>campanulids</taxon>
        <taxon>Asterales</taxon>
        <taxon>Asteraceae</taxon>
        <taxon>Asteroideae</taxon>
        <taxon>Anthemideae</taxon>
        <taxon>Artemisiinae</taxon>
        <taxon>Artemisia</taxon>
    </lineage>
</organism>
<evidence type="ECO:0000256" key="5">
    <source>
        <dbReference type="ARBA" id="ARBA00023033"/>
    </source>
</evidence>
<evidence type="ECO:0000313" key="7">
    <source>
        <dbReference type="Proteomes" id="UP000245207"/>
    </source>
</evidence>
<dbReference type="SUPFAM" id="SSF48264">
    <property type="entry name" value="Cytochrome P450"/>
    <property type="match status" value="1"/>
</dbReference>
<dbReference type="OrthoDB" id="1727141at2759"/>
<keyword evidence="7" id="KW-1185">Reference proteome</keyword>
<keyword evidence="5" id="KW-0503">Monooxygenase</keyword>
<keyword evidence="5" id="KW-0560">Oxidoreductase</keyword>
<evidence type="ECO:0000256" key="3">
    <source>
        <dbReference type="ARBA" id="ARBA00022723"/>
    </source>
</evidence>
<dbReference type="AlphaFoldDB" id="A0A2U1PCZ0"/>
<dbReference type="EMBL" id="PKPP01001325">
    <property type="protein sequence ID" value="PWA83622.1"/>
    <property type="molecule type" value="Genomic_DNA"/>
</dbReference>
<evidence type="ECO:0000256" key="1">
    <source>
        <dbReference type="ARBA" id="ARBA00010617"/>
    </source>
</evidence>
<dbReference type="InterPro" id="IPR001128">
    <property type="entry name" value="Cyt_P450"/>
</dbReference>
<name>A0A2U1PCZ0_ARTAN</name>
<reference evidence="6 7" key="1">
    <citation type="journal article" date="2018" name="Mol. Plant">
        <title>The genome of Artemisia annua provides insight into the evolution of Asteraceae family and artemisinin biosynthesis.</title>
        <authorList>
            <person name="Shen Q."/>
            <person name="Zhang L."/>
            <person name="Liao Z."/>
            <person name="Wang S."/>
            <person name="Yan T."/>
            <person name="Shi P."/>
            <person name="Liu M."/>
            <person name="Fu X."/>
            <person name="Pan Q."/>
            <person name="Wang Y."/>
            <person name="Lv Z."/>
            <person name="Lu X."/>
            <person name="Zhang F."/>
            <person name="Jiang W."/>
            <person name="Ma Y."/>
            <person name="Chen M."/>
            <person name="Hao X."/>
            <person name="Li L."/>
            <person name="Tang Y."/>
            <person name="Lv G."/>
            <person name="Zhou Y."/>
            <person name="Sun X."/>
            <person name="Brodelius P.E."/>
            <person name="Rose J.K.C."/>
            <person name="Tang K."/>
        </authorList>
    </citation>
    <scope>NUCLEOTIDE SEQUENCE [LARGE SCALE GENOMIC DNA]</scope>
    <source>
        <strain evidence="7">cv. Huhao1</strain>
        <tissue evidence="6">Leaf</tissue>
    </source>
</reference>
<dbReference type="GO" id="GO:0005506">
    <property type="term" value="F:iron ion binding"/>
    <property type="evidence" value="ECO:0007669"/>
    <property type="project" value="InterPro"/>
</dbReference>
<protein>
    <submittedName>
        <fullName evidence="6">Cytochrome P450</fullName>
    </submittedName>
</protein>
<dbReference type="GO" id="GO:0020037">
    <property type="term" value="F:heme binding"/>
    <property type="evidence" value="ECO:0007669"/>
    <property type="project" value="InterPro"/>
</dbReference>
<dbReference type="PANTHER" id="PTHR47955">
    <property type="entry name" value="CYTOCHROME P450 FAMILY 71 PROTEIN"/>
    <property type="match status" value="1"/>
</dbReference>
<dbReference type="STRING" id="35608.A0A2U1PCZ0"/>
<accession>A0A2U1PCZ0</accession>
<evidence type="ECO:0000256" key="4">
    <source>
        <dbReference type="ARBA" id="ARBA00023004"/>
    </source>
</evidence>
<keyword evidence="2" id="KW-0349">Heme</keyword>
<dbReference type="InterPro" id="IPR036396">
    <property type="entry name" value="Cyt_P450_sf"/>
</dbReference>
<sequence>MIEHSVVLIGLYRFADYMPCLSWVDKLRGVEGRIDHHVKQFDEFIEGVIEENLHKKREAAKGESYVVDQDQRFIDMLLEEKEDSTRSYHFQRDDIKALLVDMFVGGTVQPFSTIEWA</sequence>
<gene>
    <name evidence="6" type="ORF">CTI12_AA164050</name>
</gene>
<dbReference type="GO" id="GO:0051762">
    <property type="term" value="P:sesquiterpene biosynthetic process"/>
    <property type="evidence" value="ECO:0007669"/>
    <property type="project" value="UniProtKB-ARBA"/>
</dbReference>
<comment type="similarity">
    <text evidence="1">Belongs to the cytochrome P450 family.</text>
</comment>
<proteinExistence type="inferred from homology"/>
<keyword evidence="4" id="KW-0408">Iron</keyword>
<evidence type="ECO:0000313" key="6">
    <source>
        <dbReference type="EMBL" id="PWA83622.1"/>
    </source>
</evidence>
<dbReference type="Pfam" id="PF00067">
    <property type="entry name" value="p450"/>
    <property type="match status" value="1"/>
</dbReference>
<evidence type="ECO:0000256" key="2">
    <source>
        <dbReference type="ARBA" id="ARBA00022617"/>
    </source>
</evidence>
<dbReference type="Proteomes" id="UP000245207">
    <property type="component" value="Unassembled WGS sequence"/>
</dbReference>
<dbReference type="GO" id="GO:0004497">
    <property type="term" value="F:monooxygenase activity"/>
    <property type="evidence" value="ECO:0007669"/>
    <property type="project" value="UniProtKB-KW"/>
</dbReference>
<comment type="caution">
    <text evidence="6">The sequence shown here is derived from an EMBL/GenBank/DDBJ whole genome shotgun (WGS) entry which is preliminary data.</text>
</comment>
<dbReference type="GO" id="GO:0016705">
    <property type="term" value="F:oxidoreductase activity, acting on paired donors, with incorporation or reduction of molecular oxygen"/>
    <property type="evidence" value="ECO:0007669"/>
    <property type="project" value="InterPro"/>
</dbReference>
<keyword evidence="3" id="KW-0479">Metal-binding</keyword>
<dbReference type="Gene3D" id="1.10.630.10">
    <property type="entry name" value="Cytochrome P450"/>
    <property type="match status" value="1"/>
</dbReference>